<dbReference type="InterPro" id="IPR015410">
    <property type="entry name" value="DUF1985"/>
</dbReference>
<feature type="domain" description="DUF1985" evidence="2">
    <location>
        <begin position="17"/>
        <end position="93"/>
    </location>
</feature>
<evidence type="ECO:0000313" key="3">
    <source>
        <dbReference type="EMBL" id="CAA3024777.1"/>
    </source>
</evidence>
<keyword evidence="4" id="KW-1185">Reference proteome</keyword>
<evidence type="ECO:0000256" key="1">
    <source>
        <dbReference type="SAM" id="MobiDB-lite"/>
    </source>
</evidence>
<dbReference type="Proteomes" id="UP000594638">
    <property type="component" value="Unassembled WGS sequence"/>
</dbReference>
<dbReference type="OrthoDB" id="1114298at2759"/>
<dbReference type="EMBL" id="CACTIH010009116">
    <property type="protein sequence ID" value="CAA3024777.1"/>
    <property type="molecule type" value="Genomic_DNA"/>
</dbReference>
<gene>
    <name evidence="3" type="ORF">OLEA9_A053338</name>
</gene>
<evidence type="ECO:0000259" key="2">
    <source>
        <dbReference type="Pfam" id="PF09331"/>
    </source>
</evidence>
<protein>
    <recommendedName>
        <fullName evidence="2">DUF1985 domain-containing protein</fullName>
    </recommendedName>
</protein>
<accession>A0A8S0V1N3</accession>
<dbReference type="AlphaFoldDB" id="A0A8S0V1N3"/>
<comment type="caution">
    <text evidence="3">The sequence shown here is derived from an EMBL/GenBank/DDBJ whole genome shotgun (WGS) entry which is preliminary data.</text>
</comment>
<dbReference type="Pfam" id="PF09331">
    <property type="entry name" value="DUF1985"/>
    <property type="match status" value="1"/>
</dbReference>
<evidence type="ECO:0000313" key="4">
    <source>
        <dbReference type="Proteomes" id="UP000594638"/>
    </source>
</evidence>
<feature type="region of interest" description="Disordered" evidence="1">
    <location>
        <begin position="136"/>
        <end position="185"/>
    </location>
</feature>
<feature type="compositionally biased region" description="Acidic residues" evidence="1">
    <location>
        <begin position="160"/>
        <end position="172"/>
    </location>
</feature>
<reference evidence="3 4" key="1">
    <citation type="submission" date="2019-12" db="EMBL/GenBank/DDBJ databases">
        <authorList>
            <person name="Alioto T."/>
            <person name="Alioto T."/>
            <person name="Gomez Garrido J."/>
        </authorList>
    </citation>
    <scope>NUCLEOTIDE SEQUENCE [LARGE SCALE GENOMIC DNA]</scope>
</reference>
<dbReference type="Gramene" id="OE9A053338T1">
    <property type="protein sequence ID" value="OE9A053338C1"/>
    <property type="gene ID" value="OE9A053338"/>
</dbReference>
<proteinExistence type="predicted"/>
<organism evidence="3 4">
    <name type="scientific">Olea europaea subsp. europaea</name>
    <dbReference type="NCBI Taxonomy" id="158383"/>
    <lineage>
        <taxon>Eukaryota</taxon>
        <taxon>Viridiplantae</taxon>
        <taxon>Streptophyta</taxon>
        <taxon>Embryophyta</taxon>
        <taxon>Tracheophyta</taxon>
        <taxon>Spermatophyta</taxon>
        <taxon>Magnoliopsida</taxon>
        <taxon>eudicotyledons</taxon>
        <taxon>Gunneridae</taxon>
        <taxon>Pentapetalae</taxon>
        <taxon>asterids</taxon>
        <taxon>lamiids</taxon>
        <taxon>Lamiales</taxon>
        <taxon>Oleaceae</taxon>
        <taxon>Oleeae</taxon>
        <taxon>Olea</taxon>
    </lineage>
</organism>
<name>A0A8S0V1N3_OLEEU</name>
<feature type="compositionally biased region" description="Basic and acidic residues" evidence="1">
    <location>
        <begin position="173"/>
        <end position="185"/>
    </location>
</feature>
<sequence length="296" mass="33457">MQGCGPTFPNEQPQLVFRTVRIDKVYELWFNEQGYLIRFDLQEYTLVTGLRCGAFLEGDEFDRLLERRRLKERYGRTRRFRRLGNISVSELVNECHDFFARRSENNHGIIHMMHSLRIIVRTLIVLQFNALDVGGQSARQDSNDEAFNGGSGEDKTFGVDDGDEWSGIDCDGEDTKDTSEAHDDRSSDECIRLREFIATLVAPAGLIIAAIETGTQIEASVSDTGVMEPSNVARVNDVELERCDVTNGDDVLTEVHVFGTIPKAGAELTTTRRRSTRLRRLTVATRTSYTRGGRRE</sequence>